<sequence>MSGINPNEIRVAGTGRVLVAEVGTAAPADTATGWGADWVDLGYTAPEGVKFGRKGKTVKVDTWQSVGAARYIYNEPISH</sequence>
<dbReference type="Pfam" id="PF25681">
    <property type="entry name" value="Phage_TTP_17"/>
    <property type="match status" value="1"/>
</dbReference>
<evidence type="ECO:0000313" key="1">
    <source>
        <dbReference type="EMBL" id="MFI1966841.1"/>
    </source>
</evidence>
<proteinExistence type="predicted"/>
<dbReference type="InterPro" id="IPR058154">
    <property type="entry name" value="Bxb1_TTP-like"/>
</dbReference>
<protein>
    <submittedName>
        <fullName evidence="1">Uncharacterized protein</fullName>
    </submittedName>
</protein>
<name>A0ABW7UY81_9ACTN</name>
<dbReference type="RefSeq" id="WP_055471159.1">
    <property type="nucleotide sequence ID" value="NZ_JBIRWE010000011.1"/>
</dbReference>
<accession>A0ABW7UY81</accession>
<organism evidence="1 2">
    <name type="scientific">Streptomyces pathocidini</name>
    <dbReference type="NCBI Taxonomy" id="1650571"/>
    <lineage>
        <taxon>Bacteria</taxon>
        <taxon>Bacillati</taxon>
        <taxon>Actinomycetota</taxon>
        <taxon>Actinomycetes</taxon>
        <taxon>Kitasatosporales</taxon>
        <taxon>Streptomycetaceae</taxon>
        <taxon>Streptomyces</taxon>
    </lineage>
</organism>
<dbReference type="EMBL" id="JBIRWE010000011">
    <property type="protein sequence ID" value="MFI1966841.1"/>
    <property type="molecule type" value="Genomic_DNA"/>
</dbReference>
<evidence type="ECO:0000313" key="2">
    <source>
        <dbReference type="Proteomes" id="UP001611548"/>
    </source>
</evidence>
<comment type="caution">
    <text evidence="1">The sequence shown here is derived from an EMBL/GenBank/DDBJ whole genome shotgun (WGS) entry which is preliminary data.</text>
</comment>
<dbReference type="Proteomes" id="UP001611548">
    <property type="component" value="Unassembled WGS sequence"/>
</dbReference>
<keyword evidence="2" id="KW-1185">Reference proteome</keyword>
<gene>
    <name evidence="1" type="ORF">ACH429_22455</name>
</gene>
<reference evidence="1 2" key="1">
    <citation type="submission" date="2024-10" db="EMBL/GenBank/DDBJ databases">
        <title>The Natural Products Discovery Center: Release of the First 8490 Sequenced Strains for Exploring Actinobacteria Biosynthetic Diversity.</title>
        <authorList>
            <person name="Kalkreuter E."/>
            <person name="Kautsar S.A."/>
            <person name="Yang D."/>
            <person name="Bader C.D."/>
            <person name="Teijaro C.N."/>
            <person name="Fluegel L."/>
            <person name="Davis C.M."/>
            <person name="Simpson J.R."/>
            <person name="Lauterbach L."/>
            <person name="Steele A.D."/>
            <person name="Gui C."/>
            <person name="Meng S."/>
            <person name="Li G."/>
            <person name="Viehrig K."/>
            <person name="Ye F."/>
            <person name="Su P."/>
            <person name="Kiefer A.F."/>
            <person name="Nichols A."/>
            <person name="Cepeda A.J."/>
            <person name="Yan W."/>
            <person name="Fan B."/>
            <person name="Jiang Y."/>
            <person name="Adhikari A."/>
            <person name="Zheng C.-J."/>
            <person name="Schuster L."/>
            <person name="Cowan T.M."/>
            <person name="Smanski M.J."/>
            <person name="Chevrette M.G."/>
            <person name="De Carvalho L.P.S."/>
            <person name="Shen B."/>
        </authorList>
    </citation>
    <scope>NUCLEOTIDE SEQUENCE [LARGE SCALE GENOMIC DNA]</scope>
    <source>
        <strain evidence="1 2">NPDC020327</strain>
    </source>
</reference>